<evidence type="ECO:0000313" key="1">
    <source>
        <dbReference type="EMBL" id="PNG91081.1"/>
    </source>
</evidence>
<name>A0A2J7YSU3_STRMQ</name>
<organism evidence="1 2">
    <name type="scientific">Streptomyces malaysiensis</name>
    <dbReference type="NCBI Taxonomy" id="92644"/>
    <lineage>
        <taxon>Bacteria</taxon>
        <taxon>Bacillati</taxon>
        <taxon>Actinomycetota</taxon>
        <taxon>Actinomycetes</taxon>
        <taxon>Kitasatosporales</taxon>
        <taxon>Streptomycetaceae</taxon>
        <taxon>Streptomyces</taxon>
        <taxon>Streptomyces violaceusniger group</taxon>
    </lineage>
</organism>
<sequence length="53" mass="5619">MHAYQKPTREKPDNGTSLVTFTLLLTAPAVLAAAALRPRSRSGTRGGRGGRRG</sequence>
<protein>
    <submittedName>
        <fullName evidence="1">Uncharacterized protein</fullName>
    </submittedName>
</protein>
<keyword evidence="2" id="KW-1185">Reference proteome</keyword>
<comment type="caution">
    <text evidence="1">The sequence shown here is derived from an EMBL/GenBank/DDBJ whole genome shotgun (WGS) entry which is preliminary data.</text>
</comment>
<accession>A0A2J7YSU3</accession>
<evidence type="ECO:0000313" key="2">
    <source>
        <dbReference type="Proteomes" id="UP000236520"/>
    </source>
</evidence>
<dbReference type="Proteomes" id="UP000236520">
    <property type="component" value="Unassembled WGS sequence"/>
</dbReference>
<gene>
    <name evidence="1" type="ORF">SMF913_26546</name>
</gene>
<dbReference type="AlphaFoldDB" id="A0A2J7YSU3"/>
<dbReference type="EMBL" id="LJIW01000002">
    <property type="protein sequence ID" value="PNG91081.1"/>
    <property type="molecule type" value="Genomic_DNA"/>
</dbReference>
<reference evidence="1 2" key="1">
    <citation type="submission" date="2015-09" db="EMBL/GenBank/DDBJ databases">
        <title>Genome sequence, genome mining and natural product profiling of a biocontrol bacterium Streptomyces malaysiensis F913.</title>
        <authorList>
            <person name="Xu Y."/>
            <person name="Wei J."/>
            <person name="Xie J."/>
            <person name="Li T."/>
            <person name="Zhou Z."/>
        </authorList>
    </citation>
    <scope>NUCLEOTIDE SEQUENCE [LARGE SCALE GENOMIC DNA]</scope>
    <source>
        <strain evidence="1 2">F913</strain>
    </source>
</reference>
<proteinExistence type="predicted"/>